<dbReference type="NCBIfam" id="TIGR00319">
    <property type="entry name" value="desulf_FeS4"/>
    <property type="match status" value="1"/>
</dbReference>
<dbReference type="SUPFAM" id="SSF57802">
    <property type="entry name" value="Rubredoxin-like"/>
    <property type="match status" value="1"/>
</dbReference>
<dbReference type="PANTHER" id="PTHR36541">
    <property type="entry name" value="SUPEROXIDE REDUCTASE-RELATED"/>
    <property type="match status" value="1"/>
</dbReference>
<dbReference type="GO" id="GO:0050605">
    <property type="term" value="F:superoxide reductase activity"/>
    <property type="evidence" value="ECO:0007669"/>
    <property type="project" value="UniProtKB-EC"/>
</dbReference>
<dbReference type="Gene3D" id="2.20.28.100">
    <property type="entry name" value="Desulphoferrodoxin, N-terminal domain"/>
    <property type="match status" value="1"/>
</dbReference>
<evidence type="ECO:0000256" key="10">
    <source>
        <dbReference type="ARBA" id="ARBA00047448"/>
    </source>
</evidence>
<proteinExistence type="inferred from homology"/>
<evidence type="ECO:0000259" key="12">
    <source>
        <dbReference type="Pfam" id="PF06397"/>
    </source>
</evidence>
<dbReference type="Pfam" id="PF01880">
    <property type="entry name" value="Desulfoferrodox"/>
    <property type="match status" value="1"/>
</dbReference>
<keyword evidence="6" id="KW-0249">Electron transport</keyword>
<keyword evidence="5" id="KW-0479">Metal-binding</keyword>
<feature type="domain" description="Desulfoferrodoxin ferrous iron-binding" evidence="11">
    <location>
        <begin position="41"/>
        <end position="155"/>
    </location>
</feature>
<comment type="catalytic activity">
    <reaction evidence="10">
        <text>reduced [rubredoxin] + superoxide + 2 H(+) = oxidized [rubredoxin] + H2O2</text>
        <dbReference type="Rhea" id="RHEA:21324"/>
        <dbReference type="Rhea" id="RHEA-COMP:10302"/>
        <dbReference type="Rhea" id="RHEA-COMP:10303"/>
        <dbReference type="ChEBI" id="CHEBI:15378"/>
        <dbReference type="ChEBI" id="CHEBI:16240"/>
        <dbReference type="ChEBI" id="CHEBI:18421"/>
        <dbReference type="ChEBI" id="CHEBI:29033"/>
        <dbReference type="ChEBI" id="CHEBI:29034"/>
        <dbReference type="EC" id="1.15.1.2"/>
    </reaction>
</comment>
<dbReference type="InterPro" id="IPR004462">
    <property type="entry name" value="Desulfoferrodoxin_N"/>
</dbReference>
<evidence type="ECO:0000313" key="14">
    <source>
        <dbReference type="Proteomes" id="UP000199701"/>
    </source>
</evidence>
<dbReference type="RefSeq" id="WP_092452552.1">
    <property type="nucleotide sequence ID" value="NZ_FOJI01000005.1"/>
</dbReference>
<evidence type="ECO:0000256" key="3">
    <source>
        <dbReference type="ARBA" id="ARBA00014839"/>
    </source>
</evidence>
<dbReference type="GO" id="GO:0005506">
    <property type="term" value="F:iron ion binding"/>
    <property type="evidence" value="ECO:0007669"/>
    <property type="project" value="InterPro"/>
</dbReference>
<dbReference type="CDD" id="cd00974">
    <property type="entry name" value="DSRD"/>
    <property type="match status" value="1"/>
</dbReference>
<dbReference type="Proteomes" id="UP000199701">
    <property type="component" value="Unassembled WGS sequence"/>
</dbReference>
<dbReference type="NCBIfam" id="TIGR00332">
    <property type="entry name" value="neela_ferrous"/>
    <property type="match status" value="1"/>
</dbReference>
<dbReference type="InterPro" id="IPR002742">
    <property type="entry name" value="Desulfoferrodoxin_Fe-bd_dom"/>
</dbReference>
<name>A0A1I0PKI2_9FIRM</name>
<dbReference type="InterPro" id="IPR038094">
    <property type="entry name" value="Desulfoferrodoxin_N_sf"/>
</dbReference>
<dbReference type="EMBL" id="FOJI01000005">
    <property type="protein sequence ID" value="SEW14327.1"/>
    <property type="molecule type" value="Genomic_DNA"/>
</dbReference>
<comment type="similarity">
    <text evidence="1">Belongs to the desulfoferrodoxin family.</text>
</comment>
<dbReference type="AlphaFoldDB" id="A0A1I0PKI2"/>
<dbReference type="PANTHER" id="PTHR36541:SF1">
    <property type="entry name" value="SUPEROXIDE REDUCTASE-RELATED"/>
    <property type="match status" value="1"/>
</dbReference>
<evidence type="ECO:0000256" key="4">
    <source>
        <dbReference type="ARBA" id="ARBA00022448"/>
    </source>
</evidence>
<accession>A0A1I0PKI2</accession>
<evidence type="ECO:0000256" key="9">
    <source>
        <dbReference type="ARBA" id="ARBA00031398"/>
    </source>
</evidence>
<dbReference type="STRING" id="99656.SAMN05421659_105120"/>
<keyword evidence="4" id="KW-0813">Transport</keyword>
<dbReference type="EC" id="1.15.1.2" evidence="2"/>
<dbReference type="Gene3D" id="2.60.40.730">
    <property type="entry name" value="SOR catalytic domain"/>
    <property type="match status" value="1"/>
</dbReference>
<dbReference type="Pfam" id="PF06397">
    <property type="entry name" value="Desulfoferrod_N"/>
    <property type="match status" value="1"/>
</dbReference>
<evidence type="ECO:0000256" key="6">
    <source>
        <dbReference type="ARBA" id="ARBA00022982"/>
    </source>
</evidence>
<gene>
    <name evidence="13" type="ORF">SAMN05421659_105120</name>
</gene>
<evidence type="ECO:0000259" key="11">
    <source>
        <dbReference type="Pfam" id="PF01880"/>
    </source>
</evidence>
<evidence type="ECO:0000313" key="13">
    <source>
        <dbReference type="EMBL" id="SEW14327.1"/>
    </source>
</evidence>
<feature type="domain" description="Desulfoferrodoxin N-terminal" evidence="12">
    <location>
        <begin position="6"/>
        <end position="36"/>
    </location>
</feature>
<sequence>MSETIFYRCEICGNMVALIKSGGGTLTCCGQAMTKLEANSTDAAKEKHVPVVTSESGKIKVAVGSVAHPMTDEHHIEWIALVTGNKVEITYLKPGMEPKAEFTNYTGDAEVIFTGENDEIVPNCEGSPCNFVNRSQVANEVTVYAYCNLHGLWKANL</sequence>
<protein>
    <recommendedName>
        <fullName evidence="3">Desulfoferrodoxin</fullName>
        <ecNumber evidence="2">1.15.1.2</ecNumber>
    </recommendedName>
    <alternativeName>
        <fullName evidence="9">Superoxide reductase</fullName>
    </alternativeName>
</protein>
<evidence type="ECO:0000256" key="8">
    <source>
        <dbReference type="ARBA" id="ARBA00024690"/>
    </source>
</evidence>
<keyword evidence="14" id="KW-1185">Reference proteome</keyword>
<comment type="function">
    <text evidence="8">Catalyzes the one-electron reduction of superoxide anion radical to hydrogen peroxide at a nonheme ferrous iron center. Plays a fundamental role in case of oxidative stress via its superoxide detoxification activity.</text>
</comment>
<keyword evidence="7" id="KW-0408">Iron</keyword>
<reference evidence="13 14" key="1">
    <citation type="submission" date="2016-10" db="EMBL/GenBank/DDBJ databases">
        <authorList>
            <person name="de Groot N.N."/>
        </authorList>
    </citation>
    <scope>NUCLEOTIDE SEQUENCE [LARGE SCALE GENOMIC DNA]</scope>
    <source>
        <strain evidence="13 14">DSM 9179</strain>
    </source>
</reference>
<dbReference type="InterPro" id="IPR036073">
    <property type="entry name" value="Desulfoferrodoxin_Fe-bd_dom_sf"/>
</dbReference>
<evidence type="ECO:0000256" key="7">
    <source>
        <dbReference type="ARBA" id="ARBA00023004"/>
    </source>
</evidence>
<organism evidence="13 14">
    <name type="scientific">[Clostridium] fimetarium</name>
    <dbReference type="NCBI Taxonomy" id="99656"/>
    <lineage>
        <taxon>Bacteria</taxon>
        <taxon>Bacillati</taxon>
        <taxon>Bacillota</taxon>
        <taxon>Clostridia</taxon>
        <taxon>Lachnospirales</taxon>
        <taxon>Lachnospiraceae</taxon>
    </lineage>
</organism>
<evidence type="ECO:0000256" key="2">
    <source>
        <dbReference type="ARBA" id="ARBA00012679"/>
    </source>
</evidence>
<dbReference type="InterPro" id="IPR051233">
    <property type="entry name" value="Desulfoferrodoxin_SOR"/>
</dbReference>
<evidence type="ECO:0000256" key="1">
    <source>
        <dbReference type="ARBA" id="ARBA00005941"/>
    </source>
</evidence>
<dbReference type="OrthoDB" id="9814936at2"/>
<evidence type="ECO:0000256" key="5">
    <source>
        <dbReference type="ARBA" id="ARBA00022723"/>
    </source>
</evidence>
<dbReference type="SUPFAM" id="SSF49367">
    <property type="entry name" value="Superoxide reductase-like"/>
    <property type="match status" value="1"/>
</dbReference>